<comment type="pathway">
    <text evidence="2">Metabolic intermediate biosynthesis; prephenate biosynthesis; prephenate from chorismate: step 1/1.</text>
</comment>
<dbReference type="GeneID" id="4619905"/>
<evidence type="ECO:0000256" key="8">
    <source>
        <dbReference type="ARBA" id="ARBA00022533"/>
    </source>
</evidence>
<dbReference type="GO" id="GO:0005737">
    <property type="term" value="C:cytoplasm"/>
    <property type="evidence" value="ECO:0000318"/>
    <property type="project" value="GO_Central"/>
</dbReference>
<keyword evidence="9 15" id="KW-0028">Amino-acid biosynthesis</keyword>
<comment type="catalytic activity">
    <reaction evidence="13">
        <text>chorismate = prephenate</text>
        <dbReference type="Rhea" id="RHEA:13897"/>
        <dbReference type="ChEBI" id="CHEBI:29748"/>
        <dbReference type="ChEBI" id="CHEBI:29934"/>
        <dbReference type="EC" id="5.4.99.5"/>
    </reaction>
    <physiologicalReaction direction="left-to-right" evidence="13">
        <dbReference type="Rhea" id="RHEA:13898"/>
    </physiologicalReaction>
</comment>
<protein>
    <recommendedName>
        <fullName evidence="5 15">Chorismate mutase</fullName>
        <ecNumber evidence="4 15">5.4.99.5</ecNumber>
    </recommendedName>
</protein>
<evidence type="ECO:0000313" key="17">
    <source>
        <dbReference type="EMBL" id="AAS51594.1"/>
    </source>
</evidence>
<evidence type="ECO:0000256" key="5">
    <source>
        <dbReference type="ARBA" id="ARBA00020296"/>
    </source>
</evidence>
<dbReference type="InterPro" id="IPR008238">
    <property type="entry name" value="Chorismate_mutase_AroQ_euk"/>
</dbReference>
<dbReference type="PANTHER" id="PTHR21145:SF12">
    <property type="entry name" value="CHORISMATE MUTASE"/>
    <property type="match status" value="1"/>
</dbReference>
<keyword evidence="18" id="KW-1185">Reference proteome</keyword>
<keyword evidence="12 15" id="KW-0413">Isomerase</keyword>
<dbReference type="GO" id="GO:0120284">
    <property type="term" value="F:tryptophan binding"/>
    <property type="evidence" value="ECO:0007669"/>
    <property type="project" value="EnsemblFungi"/>
</dbReference>
<keyword evidence="6" id="KW-0963">Cytoplasm</keyword>
<dbReference type="EC" id="5.4.99.5" evidence="4 15"/>
<evidence type="ECO:0000259" key="16">
    <source>
        <dbReference type="Pfam" id="PF01817"/>
    </source>
</evidence>
<keyword evidence="8" id="KW-0021">Allosteric enzyme</keyword>
<evidence type="ECO:0000256" key="2">
    <source>
        <dbReference type="ARBA" id="ARBA00004817"/>
    </source>
</evidence>
<dbReference type="GO" id="GO:0005634">
    <property type="term" value="C:nucleus"/>
    <property type="evidence" value="ECO:0007669"/>
    <property type="project" value="EnsemblFungi"/>
</dbReference>
<dbReference type="GO" id="GO:0009073">
    <property type="term" value="P:aromatic amino acid family biosynthetic process"/>
    <property type="evidence" value="ECO:0000318"/>
    <property type="project" value="GO_Central"/>
</dbReference>
<dbReference type="InterPro" id="IPR036263">
    <property type="entry name" value="Chorismate_II_sf"/>
</dbReference>
<dbReference type="RefSeq" id="NP_983770.1">
    <property type="nucleotide sequence ID" value="NM_209123.1"/>
</dbReference>
<keyword evidence="10 15" id="KW-0057">Aromatic amino acid biosynthesis</keyword>
<sequence>MDFLDPKSVLNLDHIRHELVRMEDTIIFNFIERSYFPTCPVVYHANHERLPLPDFDGSFLDWAHMHMEMTQSQLRRFEAPDQVPFYPGSILPPILPPVQYPKLLAPYAPQINYNDRIKAIYLDSVVPLVSLGEGTSWENLGSVTSCDIDCLQALSRRIHFGKFVAEAKFQLEPEKYTALIKNRDVDGIMDSITNKFVEDKILKRLQAKATVYGVDPLDRNCSKRVTPEYLAKIYKEYVIPITKEVEVEYLLRRLEGEDL</sequence>
<dbReference type="GO" id="GO:0072545">
    <property type="term" value="F:L-tyrosine binding"/>
    <property type="evidence" value="ECO:0007669"/>
    <property type="project" value="EnsemblFungi"/>
</dbReference>
<evidence type="ECO:0000256" key="7">
    <source>
        <dbReference type="ARBA" id="ARBA00022498"/>
    </source>
</evidence>
<dbReference type="UniPathway" id="UPA00120">
    <property type="reaction ID" value="UER00203"/>
</dbReference>
<comment type="function">
    <text evidence="14">Catalyzes the Claisen rearrangement of chorismate to prephenate. Acts at the first branch point in the aromatic amino acid pathway where it steers biosynthesis towards phenylalanine and tyrosine, and away from tryptophan.</text>
</comment>
<dbReference type="FunFam" id="1.10.590.10:FF:000002">
    <property type="entry name" value="Chorismate mutase"/>
    <property type="match status" value="1"/>
</dbReference>
<evidence type="ECO:0000256" key="14">
    <source>
        <dbReference type="ARBA" id="ARBA00055515"/>
    </source>
</evidence>
<accession>Q75BG5</accession>
<dbReference type="InParanoid" id="Q75BG5"/>
<dbReference type="PROSITE" id="PS51169">
    <property type="entry name" value="CHORISMATE_MUT_3"/>
    <property type="match status" value="1"/>
</dbReference>
<dbReference type="AlphaFoldDB" id="Q75BG5"/>
<dbReference type="NCBIfam" id="TIGR01802">
    <property type="entry name" value="CM_pl-yst"/>
    <property type="match status" value="1"/>
</dbReference>
<proteinExistence type="predicted"/>
<dbReference type="EMBL" id="AE016817">
    <property type="protein sequence ID" value="AAS51594.1"/>
    <property type="molecule type" value="Genomic_DNA"/>
</dbReference>
<dbReference type="HOGENOM" id="CLU_057757_0_0_1"/>
<dbReference type="Gene3D" id="1.10.590.10">
    <property type="entry name" value="Chorismate mutase, AroQ class superfamily, eukaryotic"/>
    <property type="match status" value="1"/>
</dbReference>
<reference evidence="17 18" key="1">
    <citation type="journal article" date="2004" name="Science">
        <title>The Ashbya gossypii genome as a tool for mapping the ancient Saccharomyces cerevisiae genome.</title>
        <authorList>
            <person name="Dietrich F.S."/>
            <person name="Voegeli S."/>
            <person name="Brachat S."/>
            <person name="Lerch A."/>
            <person name="Gates K."/>
            <person name="Steiner S."/>
            <person name="Mohr C."/>
            <person name="Pohlmann R."/>
            <person name="Luedi P."/>
            <person name="Choi S."/>
            <person name="Wing R.A."/>
            <person name="Flavier A."/>
            <person name="Gaffney T.D."/>
            <person name="Philippsen P."/>
        </authorList>
    </citation>
    <scope>NUCLEOTIDE SEQUENCE [LARGE SCALE GENOMIC DNA]</scope>
    <source>
        <strain evidence="18">ATCC 10895 / CBS 109.51 / FGSC 9923 / NRRL Y-1056</strain>
    </source>
</reference>
<dbReference type="InterPro" id="IPR002701">
    <property type="entry name" value="CM_II_prokaryot"/>
</dbReference>
<evidence type="ECO:0000256" key="13">
    <source>
        <dbReference type="ARBA" id="ARBA00023979"/>
    </source>
</evidence>
<dbReference type="Pfam" id="PF01817">
    <property type="entry name" value="CM_2"/>
    <property type="match status" value="1"/>
</dbReference>
<dbReference type="GO" id="GO:0004106">
    <property type="term" value="F:chorismate mutase activity"/>
    <property type="evidence" value="ECO:0000318"/>
    <property type="project" value="GO_Central"/>
</dbReference>
<name>Q75BG5_EREGS</name>
<comment type="subcellular location">
    <subcellularLocation>
        <location evidence="1">Cytoplasm</location>
    </subcellularLocation>
</comment>
<dbReference type="KEGG" id="ago:AGOS_ADL326W"/>
<evidence type="ECO:0000256" key="15">
    <source>
        <dbReference type="PIRNR" id="PIRNR017318"/>
    </source>
</evidence>
<dbReference type="PIRSF" id="PIRSF017318">
    <property type="entry name" value="Chor_mut_AroQ_eu"/>
    <property type="match status" value="1"/>
</dbReference>
<evidence type="ECO:0000256" key="12">
    <source>
        <dbReference type="ARBA" id="ARBA00023235"/>
    </source>
</evidence>
<evidence type="ECO:0000256" key="1">
    <source>
        <dbReference type="ARBA" id="ARBA00004496"/>
    </source>
</evidence>
<evidence type="ECO:0000256" key="10">
    <source>
        <dbReference type="ARBA" id="ARBA00023141"/>
    </source>
</evidence>
<dbReference type="GO" id="GO:0046417">
    <property type="term" value="P:chorismate metabolic process"/>
    <property type="evidence" value="ECO:0007669"/>
    <property type="project" value="EnsemblFungi"/>
</dbReference>
<evidence type="ECO:0000256" key="6">
    <source>
        <dbReference type="ARBA" id="ARBA00022490"/>
    </source>
</evidence>
<dbReference type="GO" id="GO:0009094">
    <property type="term" value="P:L-phenylalanine biosynthetic process"/>
    <property type="evidence" value="ECO:0007669"/>
    <property type="project" value="UniProtKB-KW"/>
</dbReference>
<evidence type="ECO:0000256" key="9">
    <source>
        <dbReference type="ARBA" id="ARBA00022605"/>
    </source>
</evidence>
<keyword evidence="11" id="KW-0584">Phenylalanine biosynthesis</keyword>
<dbReference type="Proteomes" id="UP000000591">
    <property type="component" value="Chromosome IV"/>
</dbReference>
<evidence type="ECO:0000313" key="18">
    <source>
        <dbReference type="Proteomes" id="UP000000591"/>
    </source>
</evidence>
<dbReference type="GO" id="GO:0006571">
    <property type="term" value="P:tyrosine biosynthetic process"/>
    <property type="evidence" value="ECO:0007669"/>
    <property type="project" value="UniProtKB-KW"/>
</dbReference>
<comment type="subunit">
    <text evidence="3">Homodimer.</text>
</comment>
<evidence type="ECO:0000256" key="11">
    <source>
        <dbReference type="ARBA" id="ARBA00023222"/>
    </source>
</evidence>
<dbReference type="eggNOG" id="KOG0795">
    <property type="taxonomic scope" value="Eukaryota"/>
</dbReference>
<keyword evidence="7" id="KW-0827">Tyrosine biosynthesis</keyword>
<dbReference type="OrthoDB" id="191918at2759"/>
<dbReference type="FunCoup" id="Q75BG5">
    <property type="interactions" value="180"/>
</dbReference>
<dbReference type="STRING" id="284811.Q75BG5"/>
<gene>
    <name evidence="17" type="ORF">AGOS_ADL326W</name>
</gene>
<evidence type="ECO:0000256" key="3">
    <source>
        <dbReference type="ARBA" id="ARBA00011738"/>
    </source>
</evidence>
<dbReference type="OMA" id="FLDWALM"/>
<evidence type="ECO:0000256" key="4">
    <source>
        <dbReference type="ARBA" id="ARBA00012404"/>
    </source>
</evidence>
<dbReference type="InterPro" id="IPR037039">
    <property type="entry name" value="CM_AroQ_sf_eucaryotic"/>
</dbReference>
<feature type="domain" description="Chorismate mutase" evidence="16">
    <location>
        <begin position="142"/>
        <end position="246"/>
    </location>
</feature>
<organism evidence="17 18">
    <name type="scientific">Eremothecium gossypii (strain ATCC 10895 / CBS 109.51 / FGSC 9923 / NRRL Y-1056)</name>
    <name type="common">Yeast</name>
    <name type="synonym">Ashbya gossypii</name>
    <dbReference type="NCBI Taxonomy" id="284811"/>
    <lineage>
        <taxon>Eukaryota</taxon>
        <taxon>Fungi</taxon>
        <taxon>Dikarya</taxon>
        <taxon>Ascomycota</taxon>
        <taxon>Saccharomycotina</taxon>
        <taxon>Saccharomycetes</taxon>
        <taxon>Saccharomycetales</taxon>
        <taxon>Saccharomycetaceae</taxon>
        <taxon>Eremothecium</taxon>
    </lineage>
</organism>
<dbReference type="PANTHER" id="PTHR21145">
    <property type="entry name" value="CHORISMATE MUTASE"/>
    <property type="match status" value="1"/>
</dbReference>
<reference evidence="18" key="2">
    <citation type="journal article" date="2013" name="G3 (Bethesda)">
        <title>Genomes of Ashbya fungi isolated from insects reveal four mating-type loci, numerous translocations, lack of transposons, and distinct gene duplications.</title>
        <authorList>
            <person name="Dietrich F.S."/>
            <person name="Voegeli S."/>
            <person name="Kuo S."/>
            <person name="Philippsen P."/>
        </authorList>
    </citation>
    <scope>GENOME REANNOTATION</scope>
    <source>
        <strain evidence="18">ATCC 10895 / CBS 109.51 / FGSC 9923 / NRRL Y-1056</strain>
    </source>
</reference>
<dbReference type="SUPFAM" id="SSF48600">
    <property type="entry name" value="Chorismate mutase II"/>
    <property type="match status" value="1"/>
</dbReference>